<evidence type="ECO:0000313" key="3">
    <source>
        <dbReference type="Proteomes" id="UP000712281"/>
    </source>
</evidence>
<reference evidence="2" key="1">
    <citation type="submission" date="2019-12" db="EMBL/GenBank/DDBJ databases">
        <title>Genome sequencing and annotation of Brassica cretica.</title>
        <authorList>
            <person name="Studholme D.J."/>
            <person name="Sarris P.F."/>
        </authorList>
    </citation>
    <scope>NUCLEOTIDE SEQUENCE</scope>
    <source>
        <strain evidence="2">PFS-001/15</strain>
        <tissue evidence="2">Leaf</tissue>
    </source>
</reference>
<protein>
    <submittedName>
        <fullName evidence="2">Uncharacterized protein</fullName>
    </submittedName>
</protein>
<dbReference type="AlphaFoldDB" id="A0A8S9JLM6"/>
<organism evidence="2 3">
    <name type="scientific">Brassica cretica</name>
    <name type="common">Mustard</name>
    <dbReference type="NCBI Taxonomy" id="69181"/>
    <lineage>
        <taxon>Eukaryota</taxon>
        <taxon>Viridiplantae</taxon>
        <taxon>Streptophyta</taxon>
        <taxon>Embryophyta</taxon>
        <taxon>Tracheophyta</taxon>
        <taxon>Spermatophyta</taxon>
        <taxon>Magnoliopsida</taxon>
        <taxon>eudicotyledons</taxon>
        <taxon>Gunneridae</taxon>
        <taxon>Pentapetalae</taxon>
        <taxon>rosids</taxon>
        <taxon>malvids</taxon>
        <taxon>Brassicales</taxon>
        <taxon>Brassicaceae</taxon>
        <taxon>Brassiceae</taxon>
        <taxon>Brassica</taxon>
    </lineage>
</organism>
<sequence length="143" mass="16293">MDEEIRPKIRWEIEKDGVSTTQSKVLAPSTKKDPCILLRKDESSRDELEAIKKRLKKDASSFLRSCGWYDQVHSSMSAKKRMCSEQSGGDGEDSNDLRRRLIGDVKSSSFQIPDELKAHLVNRLRKIGKKKLAREPFIVCLTG</sequence>
<comment type="caution">
    <text evidence="2">The sequence shown here is derived from an EMBL/GenBank/DDBJ whole genome shotgun (WGS) entry which is preliminary data.</text>
</comment>
<accession>A0A8S9JLM6</accession>
<name>A0A8S9JLM6_BRACR</name>
<dbReference type="EMBL" id="QGKW02001660">
    <property type="protein sequence ID" value="KAF2582307.1"/>
    <property type="molecule type" value="Genomic_DNA"/>
</dbReference>
<gene>
    <name evidence="2" type="ORF">F2Q68_00002982</name>
</gene>
<feature type="region of interest" description="Disordered" evidence="1">
    <location>
        <begin position="78"/>
        <end position="98"/>
    </location>
</feature>
<proteinExistence type="predicted"/>
<dbReference type="Proteomes" id="UP000712281">
    <property type="component" value="Unassembled WGS sequence"/>
</dbReference>
<evidence type="ECO:0000313" key="2">
    <source>
        <dbReference type="EMBL" id="KAF2582307.1"/>
    </source>
</evidence>
<evidence type="ECO:0000256" key="1">
    <source>
        <dbReference type="SAM" id="MobiDB-lite"/>
    </source>
</evidence>